<dbReference type="AlphaFoldDB" id="A0A9X0D571"/>
<comment type="caution">
    <text evidence="3">The sequence shown here is derived from an EMBL/GenBank/DDBJ whole genome shotgun (WGS) entry which is preliminary data.</text>
</comment>
<comment type="subcellular location">
    <subcellularLocation>
        <location evidence="1">Mitochondrion</location>
    </subcellularLocation>
</comment>
<dbReference type="EC" id="3.1.-.-" evidence="1"/>
<comment type="similarity">
    <text evidence="1">Belongs to the MGME1 family.</text>
</comment>
<dbReference type="OrthoDB" id="5777131at2759"/>
<feature type="active site" evidence="1">
    <location>
        <position position="202"/>
    </location>
</feature>
<dbReference type="EMBL" id="MU825875">
    <property type="protein sequence ID" value="KAJ7386921.1"/>
    <property type="molecule type" value="Genomic_DNA"/>
</dbReference>
<keyword evidence="1" id="KW-0269">Exonuclease</keyword>
<sequence length="397" mass="44791">MIALVSCCVGIVVVFGPKTNTKSISHQDGHIDVAESEIHCPFINHSKAIDQEAQSSLLLSPLSIHCANKKQRNGGRIYLDKFYSVTSILDKTKPPSEHFALKNWTKAQIAELGNEQFKKKKKDTIKKGTLFHHGVQLYFKSSEVPVIKEGTPDSGYWQSISHVLKDITNVVAVESAVVHPLLGYAGTLDLIAEYKGTLSVIDWKTSTKHKTKLKECYSYPQQIVAYAGAVNFDENYPFQVCGGTIVIAYENGDPADVHHLSQELCETYWLEWLTRLQQYRQKFPERFITEPDLEANDTGQEMHQTPKFETATDSLDAKSVNFTGVPVPVNSIGVPVARLGKIVKDEDVIEDEEDEEVSYKERFQNLHAWLAAIKSPEAWEKLWKNILQNIRFRGKAK</sequence>
<dbReference type="InterPro" id="IPR038726">
    <property type="entry name" value="PDDEXK_AddAB-type"/>
</dbReference>
<feature type="active site" evidence="1">
    <location>
        <position position="189"/>
    </location>
</feature>
<keyword evidence="1" id="KW-0540">Nuclease</keyword>
<protein>
    <recommendedName>
        <fullName evidence="1">Mitochondrial genome maintenance exonuclease 1</fullName>
        <ecNumber evidence="1">3.1.-.-</ecNumber>
    </recommendedName>
</protein>
<keyword evidence="4" id="KW-1185">Reference proteome</keyword>
<evidence type="ECO:0000313" key="3">
    <source>
        <dbReference type="EMBL" id="KAJ7386921.1"/>
    </source>
</evidence>
<keyword evidence="1" id="KW-0378">Hydrolase</keyword>
<evidence type="ECO:0000313" key="4">
    <source>
        <dbReference type="Proteomes" id="UP001163046"/>
    </source>
</evidence>
<feature type="domain" description="PD-(D/E)XK endonuclease-like" evidence="2">
    <location>
        <begin position="162"/>
        <end position="248"/>
    </location>
</feature>
<keyword evidence="1" id="KW-0496">Mitochondrion</keyword>
<dbReference type="HAMAP" id="MF_03030">
    <property type="entry name" value="MGME1"/>
    <property type="match status" value="1"/>
</dbReference>
<dbReference type="GO" id="GO:0043504">
    <property type="term" value="P:mitochondrial DNA repair"/>
    <property type="evidence" value="ECO:0007669"/>
    <property type="project" value="UniProtKB-UniRule"/>
</dbReference>
<dbReference type="GO" id="GO:0005739">
    <property type="term" value="C:mitochondrion"/>
    <property type="evidence" value="ECO:0007669"/>
    <property type="project" value="UniProtKB-SubCell"/>
</dbReference>
<comment type="function">
    <text evidence="1">Metal-dependent single-stranded DNA (ssDNA) exonuclease involved in mitochondrial genome maintenance.</text>
</comment>
<proteinExistence type="inferred from homology"/>
<gene>
    <name evidence="3" type="primary">MGME1_1</name>
    <name evidence="3" type="ORF">OS493_006956</name>
</gene>
<dbReference type="GO" id="GO:0006264">
    <property type="term" value="P:mitochondrial DNA replication"/>
    <property type="evidence" value="ECO:0007669"/>
    <property type="project" value="TreeGrafter"/>
</dbReference>
<dbReference type="InterPro" id="IPR011604">
    <property type="entry name" value="PDDEXK-like_dom_sf"/>
</dbReference>
<dbReference type="Gene3D" id="3.90.320.10">
    <property type="match status" value="1"/>
</dbReference>
<evidence type="ECO:0000256" key="1">
    <source>
        <dbReference type="HAMAP-Rule" id="MF_03030"/>
    </source>
</evidence>
<accession>A0A9X0D571</accession>
<name>A0A9X0D571_9CNID</name>
<dbReference type="Pfam" id="PF12705">
    <property type="entry name" value="PDDEXK_1"/>
    <property type="match status" value="1"/>
</dbReference>
<organism evidence="3 4">
    <name type="scientific">Desmophyllum pertusum</name>
    <dbReference type="NCBI Taxonomy" id="174260"/>
    <lineage>
        <taxon>Eukaryota</taxon>
        <taxon>Metazoa</taxon>
        <taxon>Cnidaria</taxon>
        <taxon>Anthozoa</taxon>
        <taxon>Hexacorallia</taxon>
        <taxon>Scleractinia</taxon>
        <taxon>Caryophylliina</taxon>
        <taxon>Caryophylliidae</taxon>
        <taxon>Desmophyllum</taxon>
    </lineage>
</organism>
<dbReference type="Proteomes" id="UP001163046">
    <property type="component" value="Unassembled WGS sequence"/>
</dbReference>
<reference evidence="3" key="1">
    <citation type="submission" date="2023-01" db="EMBL/GenBank/DDBJ databases">
        <title>Genome assembly of the deep-sea coral Lophelia pertusa.</title>
        <authorList>
            <person name="Herrera S."/>
            <person name="Cordes E."/>
        </authorList>
    </citation>
    <scope>NUCLEOTIDE SEQUENCE</scope>
    <source>
        <strain evidence="3">USNM1676648</strain>
        <tissue evidence="3">Polyp</tissue>
    </source>
</reference>
<feature type="active site" evidence="1">
    <location>
        <position position="204"/>
    </location>
</feature>
<dbReference type="GO" id="GO:0008297">
    <property type="term" value="F:single-stranded DNA exodeoxyribonuclease activity"/>
    <property type="evidence" value="ECO:0007669"/>
    <property type="project" value="UniProtKB-UniRule"/>
</dbReference>
<evidence type="ECO:0000259" key="2">
    <source>
        <dbReference type="Pfam" id="PF12705"/>
    </source>
</evidence>
<dbReference type="PANTHER" id="PTHR31340">
    <property type="entry name" value="MITOCHONDRIAL GENOME MAINTENANCE EXONUCLEASE 1"/>
    <property type="match status" value="1"/>
</dbReference>
<dbReference type="PANTHER" id="PTHR31340:SF3">
    <property type="entry name" value="MITOCHONDRIAL GENOME MAINTENANCE EXONUCLEASE 1"/>
    <property type="match status" value="1"/>
</dbReference>